<dbReference type="CDD" id="cd00110">
    <property type="entry name" value="LamG"/>
    <property type="match status" value="1"/>
</dbReference>
<dbReference type="Gene3D" id="2.60.120.200">
    <property type="match status" value="1"/>
</dbReference>
<evidence type="ECO:0000259" key="12">
    <source>
        <dbReference type="PROSITE" id="PS50025"/>
    </source>
</evidence>
<keyword evidence="5" id="KW-0963">Cytoplasm</keyword>
<name>A0AA88XQ17_PINIB</name>
<evidence type="ECO:0000256" key="1">
    <source>
        <dbReference type="ARBA" id="ARBA00001966"/>
    </source>
</evidence>
<dbReference type="GO" id="GO:0005737">
    <property type="term" value="C:cytoplasm"/>
    <property type="evidence" value="ECO:0007669"/>
    <property type="project" value="UniProtKB-SubCell"/>
</dbReference>
<keyword evidence="7" id="KW-0479">Metal-binding</keyword>
<sequence>MMDMMDVSPGQSVLLLWSGNLSPELLKNNVEKLKNKVGSEGRIQVENIERLQMSSHTGSTFDVAISGVIPPSTCLHSTEVLGEICRVLKPNGTVILSEPVNLSETGNTLKTSQKLLSVVKVSGFVDTKEPITVAVSSEDKESIKSGLTLSRDFEVVLVTAKKPSYEVGSTAQLKLSFAKKKTEPPKPDVAKVWTLSANDMLDDDVELIDDDKLLDENDLKRPEPSSLKAKCGDAPKKKKACKNCTCGLAEELENEGKSTKPKAATSACGNSTINILTENGVYIEPMSGSLVKMAALSKTFVNGHILSFDVNMTSSDGVVFYLLGQGRRRSEFIALEVANGHFRYHIKCGYLDALLTITDIRANDRKWHTIQFFRRSTRGNLKVDGKRYFHPLSRTLPRTSYAGVWRCQSRTSPSGTHDTEIDEVHEIKQIIVGHYSADSAR</sequence>
<evidence type="ECO:0000256" key="11">
    <source>
        <dbReference type="PROSITE-ProRule" id="PRU00122"/>
    </source>
</evidence>
<feature type="domain" description="Laminin G" evidence="12">
    <location>
        <begin position="280"/>
        <end position="441"/>
    </location>
</feature>
<evidence type="ECO:0000256" key="9">
    <source>
        <dbReference type="ARBA" id="ARBA00023014"/>
    </source>
</evidence>
<evidence type="ECO:0000256" key="7">
    <source>
        <dbReference type="ARBA" id="ARBA00022723"/>
    </source>
</evidence>
<dbReference type="AlphaFoldDB" id="A0AA88XQ17"/>
<evidence type="ECO:0000313" key="14">
    <source>
        <dbReference type="Proteomes" id="UP001186944"/>
    </source>
</evidence>
<dbReference type="Pfam" id="PF20922">
    <property type="entry name" value="Anamorsin_N"/>
    <property type="match status" value="1"/>
</dbReference>
<dbReference type="InterPro" id="IPR029063">
    <property type="entry name" value="SAM-dependent_MTases_sf"/>
</dbReference>
<evidence type="ECO:0000256" key="8">
    <source>
        <dbReference type="ARBA" id="ARBA00023004"/>
    </source>
</evidence>
<dbReference type="InterPro" id="IPR046408">
    <property type="entry name" value="CIAPIN1"/>
</dbReference>
<organism evidence="13 14">
    <name type="scientific">Pinctada imbricata</name>
    <name type="common">Atlantic pearl-oyster</name>
    <name type="synonym">Pinctada martensii</name>
    <dbReference type="NCBI Taxonomy" id="66713"/>
    <lineage>
        <taxon>Eukaryota</taxon>
        <taxon>Metazoa</taxon>
        <taxon>Spiralia</taxon>
        <taxon>Lophotrochozoa</taxon>
        <taxon>Mollusca</taxon>
        <taxon>Bivalvia</taxon>
        <taxon>Autobranchia</taxon>
        <taxon>Pteriomorphia</taxon>
        <taxon>Pterioida</taxon>
        <taxon>Pterioidea</taxon>
        <taxon>Pteriidae</taxon>
        <taxon>Pinctada</taxon>
    </lineage>
</organism>
<dbReference type="GO" id="GO:0051537">
    <property type="term" value="F:2 iron, 2 sulfur cluster binding"/>
    <property type="evidence" value="ECO:0007669"/>
    <property type="project" value="UniProtKB-KW"/>
</dbReference>
<keyword evidence="8" id="KW-0408">Iron</keyword>
<dbReference type="PANTHER" id="PTHR13273:SF14">
    <property type="entry name" value="ANAMORSIN"/>
    <property type="match status" value="1"/>
</dbReference>
<accession>A0AA88XQ17</accession>
<keyword evidence="6" id="KW-0001">2Fe-2S</keyword>
<dbReference type="Proteomes" id="UP001186944">
    <property type="component" value="Unassembled WGS sequence"/>
</dbReference>
<dbReference type="SMART" id="SM00282">
    <property type="entry name" value="LamG"/>
    <property type="match status" value="1"/>
</dbReference>
<dbReference type="SUPFAM" id="SSF49899">
    <property type="entry name" value="Concanavalin A-like lectins/glucanases"/>
    <property type="match status" value="1"/>
</dbReference>
<dbReference type="FunFam" id="3.40.50.150:FF:000085">
    <property type="entry name" value="Anamorsin homolog"/>
    <property type="match status" value="1"/>
</dbReference>
<evidence type="ECO:0000256" key="3">
    <source>
        <dbReference type="ARBA" id="ARBA00008169"/>
    </source>
</evidence>
<dbReference type="PANTHER" id="PTHR13273">
    <property type="entry name" value="ANAMORSIN"/>
    <property type="match status" value="1"/>
</dbReference>
<gene>
    <name evidence="13" type="ORF">FSP39_002595</name>
</gene>
<keyword evidence="9" id="KW-0411">Iron-sulfur</keyword>
<comment type="similarity">
    <text evidence="3">Belongs to the anamorsin family.</text>
</comment>
<keyword evidence="14" id="KW-1185">Reference proteome</keyword>
<reference evidence="13" key="1">
    <citation type="submission" date="2019-08" db="EMBL/GenBank/DDBJ databases">
        <title>The improved chromosome-level genome for the pearl oyster Pinctada fucata martensii using PacBio sequencing and Hi-C.</title>
        <authorList>
            <person name="Zheng Z."/>
        </authorList>
    </citation>
    <scope>NUCLEOTIDE SEQUENCE</scope>
    <source>
        <strain evidence="13">ZZ-2019</strain>
        <tissue evidence="13">Adductor muscle</tissue>
    </source>
</reference>
<dbReference type="EMBL" id="VSWD01000012">
    <property type="protein sequence ID" value="KAK3085387.1"/>
    <property type="molecule type" value="Genomic_DNA"/>
</dbReference>
<dbReference type="PROSITE" id="PS50025">
    <property type="entry name" value="LAM_G_DOMAIN"/>
    <property type="match status" value="1"/>
</dbReference>
<proteinExistence type="inferred from homology"/>
<dbReference type="SUPFAM" id="SSF53335">
    <property type="entry name" value="S-adenosyl-L-methionine-dependent methyltransferases"/>
    <property type="match status" value="1"/>
</dbReference>
<dbReference type="InterPro" id="IPR007785">
    <property type="entry name" value="Anamorsin"/>
</dbReference>
<evidence type="ECO:0000256" key="2">
    <source>
        <dbReference type="ARBA" id="ARBA00004496"/>
    </source>
</evidence>
<dbReference type="Gene3D" id="3.40.50.150">
    <property type="entry name" value="Vaccinia Virus protein VP39"/>
    <property type="match status" value="1"/>
</dbReference>
<dbReference type="Pfam" id="PF05093">
    <property type="entry name" value="CIAPIN1"/>
    <property type="match status" value="1"/>
</dbReference>
<dbReference type="InterPro" id="IPR001791">
    <property type="entry name" value="Laminin_G"/>
</dbReference>
<evidence type="ECO:0000256" key="6">
    <source>
        <dbReference type="ARBA" id="ARBA00022714"/>
    </source>
</evidence>
<comment type="caution">
    <text evidence="13">The sequence shown here is derived from an EMBL/GenBank/DDBJ whole genome shotgun (WGS) entry which is preliminary data.</text>
</comment>
<protein>
    <recommendedName>
        <fullName evidence="12">Laminin G domain-containing protein</fullName>
    </recommendedName>
</protein>
<keyword evidence="10" id="KW-0496">Mitochondrion</keyword>
<evidence type="ECO:0000256" key="4">
    <source>
        <dbReference type="ARBA" id="ARBA00022485"/>
    </source>
</evidence>
<evidence type="ECO:0000256" key="5">
    <source>
        <dbReference type="ARBA" id="ARBA00022490"/>
    </source>
</evidence>
<evidence type="ECO:0000256" key="10">
    <source>
        <dbReference type="ARBA" id="ARBA00023128"/>
    </source>
</evidence>
<dbReference type="GO" id="GO:0016226">
    <property type="term" value="P:iron-sulfur cluster assembly"/>
    <property type="evidence" value="ECO:0007669"/>
    <property type="project" value="InterPro"/>
</dbReference>
<dbReference type="InterPro" id="IPR013320">
    <property type="entry name" value="ConA-like_dom_sf"/>
</dbReference>
<comment type="caution">
    <text evidence="11">Lacks conserved residue(s) required for the propagation of feature annotation.</text>
</comment>
<comment type="subcellular location">
    <subcellularLocation>
        <location evidence="2">Cytoplasm</location>
    </subcellularLocation>
</comment>
<dbReference type="GO" id="GO:0051539">
    <property type="term" value="F:4 iron, 4 sulfur cluster binding"/>
    <property type="evidence" value="ECO:0007669"/>
    <property type="project" value="UniProtKB-KW"/>
</dbReference>
<evidence type="ECO:0000313" key="13">
    <source>
        <dbReference type="EMBL" id="KAK3085387.1"/>
    </source>
</evidence>
<dbReference type="GO" id="GO:0046872">
    <property type="term" value="F:metal ion binding"/>
    <property type="evidence" value="ECO:0007669"/>
    <property type="project" value="UniProtKB-KW"/>
</dbReference>
<comment type="cofactor">
    <cofactor evidence="1">
        <name>[4Fe-4S] cluster</name>
        <dbReference type="ChEBI" id="CHEBI:49883"/>
    </cofactor>
</comment>
<keyword evidence="4" id="KW-0004">4Fe-4S</keyword>
<dbReference type="InterPro" id="IPR049011">
    <property type="entry name" value="Anamorsin_N_metazoan"/>
</dbReference>
<dbReference type="Pfam" id="PF02210">
    <property type="entry name" value="Laminin_G_2"/>
    <property type="match status" value="1"/>
</dbReference>